<name>A0A8X8IEL7_9BACT</name>
<evidence type="ECO:0000313" key="2">
    <source>
        <dbReference type="EMBL" id="SDX36546.1"/>
    </source>
</evidence>
<sequence>MLIFLVASISAIYGFSQKQKTIDWKKLNVLVYSKNGKGYVHDNIPSAVAGLQDLGKKYGFKVDTSTNPSVFKKENLSKYQLLIFPSTNNEVFDTEEQRLAFRQYIEAGGGLVGIHSAIATERDWTWFKQFTGGTFSWHAPFQKFKVRVVDKNHPSVAGMPTVWDVEDECYFEKELYPSIHTFLVHDVTTLKPHDNIKSNMGSFKDYYPAGWHNYYDGGLAWMTTLGHDKKLYSDPSFMRFILQGIEFVATHRPQKLDYSKAYAKERNEPIQW</sequence>
<keyword evidence="2" id="KW-0315">Glutamine amidotransferase</keyword>
<organism evidence="2 3">
    <name type="scientific">Hydrobacter penzbergensis</name>
    <dbReference type="NCBI Taxonomy" id="1235997"/>
    <lineage>
        <taxon>Bacteria</taxon>
        <taxon>Pseudomonadati</taxon>
        <taxon>Bacteroidota</taxon>
        <taxon>Chitinophagia</taxon>
        <taxon>Chitinophagales</taxon>
        <taxon>Chitinophagaceae</taxon>
        <taxon>Hydrobacter</taxon>
    </lineage>
</organism>
<dbReference type="Gene3D" id="3.40.50.880">
    <property type="match status" value="1"/>
</dbReference>
<dbReference type="Proteomes" id="UP000198711">
    <property type="component" value="Unassembled WGS sequence"/>
</dbReference>
<comment type="caution">
    <text evidence="2">The sequence shown here is derived from an EMBL/GenBank/DDBJ whole genome shotgun (WGS) entry which is preliminary data.</text>
</comment>
<keyword evidence="3" id="KW-1185">Reference proteome</keyword>
<gene>
    <name evidence="2" type="ORF">SAMN05444410_11447</name>
</gene>
<proteinExistence type="predicted"/>
<protein>
    <submittedName>
        <fullName evidence="2">Type 1 glutamine amidotransferase (GATase1)</fullName>
    </submittedName>
</protein>
<dbReference type="PANTHER" id="PTHR40469:SF2">
    <property type="entry name" value="GALACTOSE-BINDING DOMAIN-LIKE SUPERFAMILY PROTEIN"/>
    <property type="match status" value="1"/>
</dbReference>
<evidence type="ECO:0000313" key="3">
    <source>
        <dbReference type="Proteomes" id="UP000198711"/>
    </source>
</evidence>
<dbReference type="PANTHER" id="PTHR40469">
    <property type="entry name" value="SECRETED GLYCOSYL HYDROLASE"/>
    <property type="match status" value="1"/>
</dbReference>
<dbReference type="InterPro" id="IPR029062">
    <property type="entry name" value="Class_I_gatase-like"/>
</dbReference>
<reference evidence="2 3" key="1">
    <citation type="submission" date="2016-10" db="EMBL/GenBank/DDBJ databases">
        <authorList>
            <person name="Varghese N."/>
            <person name="Submissions S."/>
        </authorList>
    </citation>
    <scope>NUCLEOTIDE SEQUENCE [LARGE SCALE GENOMIC DNA]</scope>
    <source>
        <strain evidence="2 3">DSM 25353</strain>
    </source>
</reference>
<dbReference type="InterPro" id="IPR029010">
    <property type="entry name" value="ThuA-like"/>
</dbReference>
<dbReference type="AlphaFoldDB" id="A0A8X8IEL7"/>
<dbReference type="Pfam" id="PF06283">
    <property type="entry name" value="ThuA"/>
    <property type="match status" value="1"/>
</dbReference>
<dbReference type="EMBL" id="FNNO01000014">
    <property type="protein sequence ID" value="SDX36546.1"/>
    <property type="molecule type" value="Genomic_DNA"/>
</dbReference>
<dbReference type="CDD" id="cd03143">
    <property type="entry name" value="A4_beta-galactosidase_middle_domain"/>
    <property type="match status" value="1"/>
</dbReference>
<dbReference type="SUPFAM" id="SSF52317">
    <property type="entry name" value="Class I glutamine amidotransferase-like"/>
    <property type="match status" value="1"/>
</dbReference>
<accession>A0A8X8IEL7</accession>
<feature type="domain" description="ThuA-like" evidence="1">
    <location>
        <begin position="28"/>
        <end position="247"/>
    </location>
</feature>
<evidence type="ECO:0000259" key="1">
    <source>
        <dbReference type="Pfam" id="PF06283"/>
    </source>
</evidence>